<dbReference type="PANTHER" id="PTHR42977:SF3">
    <property type="entry name" value="AB HYDROLASE-1 DOMAIN-CONTAINING PROTEIN"/>
    <property type="match status" value="1"/>
</dbReference>
<dbReference type="InterPro" id="IPR000639">
    <property type="entry name" value="Epox_hydrolase-like"/>
</dbReference>
<dbReference type="STRING" id="1787.A5725_24060"/>
<evidence type="ECO:0000313" key="3">
    <source>
        <dbReference type="EMBL" id="ORW95721.1"/>
    </source>
</evidence>
<dbReference type="PRINTS" id="PR00111">
    <property type="entry name" value="ABHYDROLASE"/>
</dbReference>
<dbReference type="Gene3D" id="3.40.50.1820">
    <property type="entry name" value="alpha/beta hydrolase"/>
    <property type="match status" value="1"/>
</dbReference>
<dbReference type="Pfam" id="PF00561">
    <property type="entry name" value="Abhydrolase_1"/>
    <property type="match status" value="1"/>
</dbReference>
<keyword evidence="1 3" id="KW-0378">Hydrolase</keyword>
<dbReference type="AlphaFoldDB" id="A0A1X2E5Q2"/>
<dbReference type="Proteomes" id="UP000193317">
    <property type="component" value="Unassembled WGS sequence"/>
</dbReference>
<accession>A0A1X2E5Q2</accession>
<dbReference type="PRINTS" id="PR00412">
    <property type="entry name" value="EPOXHYDRLASE"/>
</dbReference>
<dbReference type="GO" id="GO:0004301">
    <property type="term" value="F:epoxide hydrolase activity"/>
    <property type="evidence" value="ECO:0007669"/>
    <property type="project" value="TreeGrafter"/>
</dbReference>
<comment type="caution">
    <text evidence="3">The sequence shown here is derived from an EMBL/GenBank/DDBJ whole genome shotgun (WGS) entry which is preliminary data.</text>
</comment>
<gene>
    <name evidence="3" type="ORF">AWC27_06355</name>
</gene>
<dbReference type="RefSeq" id="WP_085671985.1">
    <property type="nucleotide sequence ID" value="NZ_LQPW01000136.1"/>
</dbReference>
<dbReference type="OrthoDB" id="5431692at2"/>
<dbReference type="InterPro" id="IPR000073">
    <property type="entry name" value="AB_hydrolase_1"/>
</dbReference>
<sequence length="299" mass="32991">MSSTAQEVFRTPDSRFEQLAGYDFAPHYLEVDGLRMHYLDEGPRDGSPVVCFHGEPTWAYLYRKMLAPLVEAGHRVIVPDYAGFGRSDKPTDRRWYTYDRHSEIVAKVLGSLELHDAAVVVQDWGGPIGLRWAMENADRVEALMILNTGIFTGRVSKGFMAWRDFAEKNPDLPVGLVIQSATTTQLSDEVLAAYEAPFPTTESKAGAAQFPLLVPISEDSPGVTEMLAVSDALSRWNKPALIAFSDTDPVFPYPKSGQNFCDLIPSAGEQVKIEGAAHFVQEDRGEQLAAELLSLLAKV</sequence>
<feature type="domain" description="AB hydrolase-1" evidence="2">
    <location>
        <begin position="48"/>
        <end position="283"/>
    </location>
</feature>
<keyword evidence="4" id="KW-1185">Reference proteome</keyword>
<evidence type="ECO:0000256" key="1">
    <source>
        <dbReference type="ARBA" id="ARBA00022801"/>
    </source>
</evidence>
<dbReference type="PANTHER" id="PTHR42977">
    <property type="entry name" value="HYDROLASE-RELATED"/>
    <property type="match status" value="1"/>
</dbReference>
<reference evidence="3 4" key="1">
    <citation type="submission" date="2016-01" db="EMBL/GenBank/DDBJ databases">
        <title>The new phylogeny of the genus Mycobacterium.</title>
        <authorList>
            <person name="Tarcisio F."/>
            <person name="Conor M."/>
            <person name="Antonella G."/>
            <person name="Elisabetta G."/>
            <person name="Giulia F.S."/>
            <person name="Sara T."/>
            <person name="Anna F."/>
            <person name="Clotilde B."/>
            <person name="Roberto B."/>
            <person name="Veronica D.S."/>
            <person name="Fabio R."/>
            <person name="Monica P."/>
            <person name="Olivier J."/>
            <person name="Enrico T."/>
            <person name="Nicola S."/>
        </authorList>
    </citation>
    <scope>NUCLEOTIDE SEQUENCE [LARGE SCALE GENOMIC DNA]</scope>
    <source>
        <strain evidence="3 4">DSM 44166</strain>
    </source>
</reference>
<evidence type="ECO:0000259" key="2">
    <source>
        <dbReference type="Pfam" id="PF00561"/>
    </source>
</evidence>
<dbReference type="SUPFAM" id="SSF53474">
    <property type="entry name" value="alpha/beta-Hydrolases"/>
    <property type="match status" value="1"/>
</dbReference>
<dbReference type="InterPro" id="IPR029058">
    <property type="entry name" value="AB_hydrolase_fold"/>
</dbReference>
<proteinExistence type="predicted"/>
<dbReference type="EMBL" id="LQPW01000136">
    <property type="protein sequence ID" value="ORW95721.1"/>
    <property type="molecule type" value="Genomic_DNA"/>
</dbReference>
<organism evidence="3 4">
    <name type="scientific">Mycobacterium szulgai</name>
    <dbReference type="NCBI Taxonomy" id="1787"/>
    <lineage>
        <taxon>Bacteria</taxon>
        <taxon>Bacillati</taxon>
        <taxon>Actinomycetota</taxon>
        <taxon>Actinomycetes</taxon>
        <taxon>Mycobacteriales</taxon>
        <taxon>Mycobacteriaceae</taxon>
        <taxon>Mycobacterium</taxon>
    </lineage>
</organism>
<name>A0A1X2E5Q2_MYCSZ</name>
<evidence type="ECO:0000313" key="4">
    <source>
        <dbReference type="Proteomes" id="UP000193317"/>
    </source>
</evidence>
<dbReference type="InterPro" id="IPR051340">
    <property type="entry name" value="Haloalkane_dehalogenase"/>
</dbReference>
<dbReference type="NCBIfam" id="NF002043">
    <property type="entry name" value="PRK00870.1"/>
    <property type="match status" value="1"/>
</dbReference>
<protein>
    <submittedName>
        <fullName evidence="3">Alpha/beta hydrolase</fullName>
    </submittedName>
</protein>